<name>A0A4R5CHA2_9ACTN</name>
<dbReference type="AlphaFoldDB" id="A0A4R5CHA2"/>
<gene>
    <name evidence="2" type="ORF">E1298_01210</name>
</gene>
<proteinExistence type="predicted"/>
<feature type="transmembrane region" description="Helical" evidence="1">
    <location>
        <begin position="12"/>
        <end position="38"/>
    </location>
</feature>
<evidence type="ECO:0000313" key="2">
    <source>
        <dbReference type="EMBL" id="TDD97683.1"/>
    </source>
</evidence>
<keyword evidence="3" id="KW-1185">Reference proteome</keyword>
<protein>
    <submittedName>
        <fullName evidence="2">Uncharacterized protein</fullName>
    </submittedName>
</protein>
<dbReference type="Proteomes" id="UP000294513">
    <property type="component" value="Unassembled WGS sequence"/>
</dbReference>
<evidence type="ECO:0000313" key="3">
    <source>
        <dbReference type="Proteomes" id="UP000294513"/>
    </source>
</evidence>
<dbReference type="RefSeq" id="WP_131888845.1">
    <property type="nucleotide sequence ID" value="NZ_SMKU01000002.1"/>
</dbReference>
<keyword evidence="1" id="KW-0812">Transmembrane</keyword>
<accession>A0A4R5CHA2</accession>
<comment type="caution">
    <text evidence="2">The sequence shown here is derived from an EMBL/GenBank/DDBJ whole genome shotgun (WGS) entry which is preliminary data.</text>
</comment>
<feature type="transmembrane region" description="Helical" evidence="1">
    <location>
        <begin position="44"/>
        <end position="64"/>
    </location>
</feature>
<dbReference type="EMBL" id="SMKU01000002">
    <property type="protein sequence ID" value="TDD97683.1"/>
    <property type="molecule type" value="Genomic_DNA"/>
</dbReference>
<reference evidence="2 3" key="1">
    <citation type="submission" date="2019-03" db="EMBL/GenBank/DDBJ databases">
        <title>Draft genome sequences of novel Actinobacteria.</title>
        <authorList>
            <person name="Sahin N."/>
            <person name="Ay H."/>
            <person name="Saygin H."/>
        </authorList>
    </citation>
    <scope>NUCLEOTIDE SEQUENCE [LARGE SCALE GENOMIC DNA]</scope>
    <source>
        <strain evidence="2 3">H3C3</strain>
    </source>
</reference>
<keyword evidence="1" id="KW-0472">Membrane</keyword>
<organism evidence="2 3">
    <name type="scientific">Actinomadura rubrisoli</name>
    <dbReference type="NCBI Taxonomy" id="2530368"/>
    <lineage>
        <taxon>Bacteria</taxon>
        <taxon>Bacillati</taxon>
        <taxon>Actinomycetota</taxon>
        <taxon>Actinomycetes</taxon>
        <taxon>Streptosporangiales</taxon>
        <taxon>Thermomonosporaceae</taxon>
        <taxon>Actinomadura</taxon>
    </lineage>
</organism>
<keyword evidence="1" id="KW-1133">Transmembrane helix</keyword>
<sequence length="71" mass="7177">MIVQRFPSKAGFKIAAVWSAAGATFTWFLIVALAVPSAALVRPLLMAGAVLLVLVAVIAVLQLAGGGTGGR</sequence>
<evidence type="ECO:0000256" key="1">
    <source>
        <dbReference type="SAM" id="Phobius"/>
    </source>
</evidence>